<gene>
    <name evidence="1" type="ORF">PGLA_13335</name>
</gene>
<protein>
    <recommendedName>
        <fullName evidence="3">DUF1433 domain-containing protein</fullName>
    </recommendedName>
</protein>
<sequence>MKKVIIIILSFITIIAILVGGCSVVSSVKNKEKMEIALPISVKYIKQYYHADFVLTDYVVNPGYIDSTIYLDGYIKGHEDDRITIAYSYKTNEVIDVIGPGWFIDSRNPKIEAP</sequence>
<comment type="caution">
    <text evidence="1">The sequence shown here is derived from an EMBL/GenBank/DDBJ whole genome shotgun (WGS) entry which is preliminary data.</text>
</comment>
<evidence type="ECO:0000313" key="2">
    <source>
        <dbReference type="Proteomes" id="UP000076967"/>
    </source>
</evidence>
<dbReference type="AlphaFoldDB" id="A0A168KNY8"/>
<dbReference type="Proteomes" id="UP000076967">
    <property type="component" value="Unassembled WGS sequence"/>
</dbReference>
<dbReference type="EMBL" id="LVJH01000022">
    <property type="protein sequence ID" value="OAB42279.1"/>
    <property type="molecule type" value="Genomic_DNA"/>
</dbReference>
<accession>A0A168KNY8</accession>
<evidence type="ECO:0008006" key="3">
    <source>
        <dbReference type="Google" id="ProtNLM"/>
    </source>
</evidence>
<evidence type="ECO:0000313" key="1">
    <source>
        <dbReference type="EMBL" id="OAB42279.1"/>
    </source>
</evidence>
<organism evidence="1 2">
    <name type="scientific">Paenibacillus glacialis</name>
    <dbReference type="NCBI Taxonomy" id="494026"/>
    <lineage>
        <taxon>Bacteria</taxon>
        <taxon>Bacillati</taxon>
        <taxon>Bacillota</taxon>
        <taxon>Bacilli</taxon>
        <taxon>Bacillales</taxon>
        <taxon>Paenibacillaceae</taxon>
        <taxon>Paenibacillus</taxon>
    </lineage>
</organism>
<dbReference type="OrthoDB" id="2621075at2"/>
<name>A0A168KNY8_9BACL</name>
<dbReference type="STRING" id="494026.PGLA_13335"/>
<dbReference type="RefSeq" id="WP_068533452.1">
    <property type="nucleotide sequence ID" value="NZ_LVJH01000022.1"/>
</dbReference>
<proteinExistence type="predicted"/>
<dbReference type="PROSITE" id="PS51257">
    <property type="entry name" value="PROKAR_LIPOPROTEIN"/>
    <property type="match status" value="1"/>
</dbReference>
<reference evidence="1 2" key="1">
    <citation type="submission" date="2016-03" db="EMBL/GenBank/DDBJ databases">
        <title>Draft genome sequence of Paenibacillus glacialis DSM 22343.</title>
        <authorList>
            <person name="Shin S.-K."/>
            <person name="Yi H."/>
        </authorList>
    </citation>
    <scope>NUCLEOTIDE SEQUENCE [LARGE SCALE GENOMIC DNA]</scope>
    <source>
        <strain evidence="1 2">DSM 22343</strain>
    </source>
</reference>
<keyword evidence="2" id="KW-1185">Reference proteome</keyword>